<dbReference type="Proteomes" id="UP000004793">
    <property type="component" value="Chromosome"/>
</dbReference>
<dbReference type="AlphaFoldDB" id="A0A7U6JGZ5"/>
<reference evidence="8 9" key="1">
    <citation type="submission" date="2011-01" db="EMBL/GenBank/DDBJ databases">
        <title>Whole genome sequence of Caldisericum exile AZM16c01.</title>
        <authorList>
            <person name="Narita-Yamada S."/>
            <person name="Kawakoshi A."/>
            <person name="Nakamura S."/>
            <person name="Sasagawa M."/>
            <person name="Fukada J."/>
            <person name="Sekine M."/>
            <person name="Kato Y."/>
            <person name="Fukai R."/>
            <person name="Sasaki K."/>
            <person name="Hanamaki A."/>
            <person name="Narita H."/>
            <person name="Konno Y."/>
            <person name="Mori K."/>
            <person name="Yamazaki S."/>
            <person name="Suzuki K."/>
            <person name="Fujita N."/>
        </authorList>
    </citation>
    <scope>NUCLEOTIDE SEQUENCE [LARGE SCALE GENOMIC DNA]</scope>
    <source>
        <strain evidence="9">DSM 21853 / NBRC 104410 / AZM16c01</strain>
    </source>
</reference>
<evidence type="ECO:0000313" key="9">
    <source>
        <dbReference type="Proteomes" id="UP000004793"/>
    </source>
</evidence>
<dbReference type="InterPro" id="IPR013785">
    <property type="entry name" value="Aldolase_TIM"/>
</dbReference>
<protein>
    <recommendedName>
        <fullName evidence="7">Radical SAM core domain-containing protein</fullName>
    </recommendedName>
</protein>
<evidence type="ECO:0000313" key="8">
    <source>
        <dbReference type="EMBL" id="BAL81082.1"/>
    </source>
</evidence>
<dbReference type="GO" id="GO:0003824">
    <property type="term" value="F:catalytic activity"/>
    <property type="evidence" value="ECO:0007669"/>
    <property type="project" value="InterPro"/>
</dbReference>
<dbReference type="Gene3D" id="3.20.20.70">
    <property type="entry name" value="Aldolase class I"/>
    <property type="match status" value="1"/>
</dbReference>
<dbReference type="GO" id="GO:0046872">
    <property type="term" value="F:metal ion binding"/>
    <property type="evidence" value="ECO:0007669"/>
    <property type="project" value="UniProtKB-KW"/>
</dbReference>
<evidence type="ECO:0000256" key="2">
    <source>
        <dbReference type="ARBA" id="ARBA00022485"/>
    </source>
</evidence>
<name>A0A7U6JGZ5_CALEA</name>
<dbReference type="InterPro" id="IPR058240">
    <property type="entry name" value="rSAM_sf"/>
</dbReference>
<organism evidence="8 9">
    <name type="scientific">Caldisericum exile (strain DSM 21853 / NBRC 104410 / AZM16c01)</name>
    <dbReference type="NCBI Taxonomy" id="511051"/>
    <lineage>
        <taxon>Bacteria</taxon>
        <taxon>Pseudomonadati</taxon>
        <taxon>Caldisericota/Cryosericota group</taxon>
        <taxon>Caldisericota</taxon>
        <taxon>Caldisericia</taxon>
        <taxon>Caldisericales</taxon>
        <taxon>Caldisericaceae</taxon>
        <taxon>Caldisericum</taxon>
    </lineage>
</organism>
<dbReference type="EMBL" id="AP012051">
    <property type="protein sequence ID" value="BAL81082.1"/>
    <property type="molecule type" value="Genomic_DNA"/>
</dbReference>
<feature type="domain" description="Radical SAM core" evidence="7">
    <location>
        <begin position="1"/>
        <end position="184"/>
    </location>
</feature>
<dbReference type="PANTHER" id="PTHR30352:SF5">
    <property type="entry name" value="PYRUVATE FORMATE-LYASE 1-ACTIVATING ENZYME"/>
    <property type="match status" value="1"/>
</dbReference>
<sequence length="237" mass="27612">MSLISEEIPPEEAVRLALRYHAQGIAWTYNEPTIWFEYTFKSAQLAKKNGLYTVYVTNGSITKEGLDLIGPYLDVFRVDIKAFSQETYNKITPIFDFHKILESVIYAKERWNMHIEIVTNIIPTINDNIEELRNLAIFIRDNLGKKTPWHITRFYPYLDLSHLYPTPIETLEKVREMGISENLDFVYIGNVPGHPYEDTYCPKCKRRVIKRSGFEIVENHTHNGKCDFCGEDLGIVE</sequence>
<dbReference type="PROSITE" id="PS51918">
    <property type="entry name" value="RADICAL_SAM"/>
    <property type="match status" value="1"/>
</dbReference>
<comment type="cofactor">
    <cofactor evidence="1">
        <name>[4Fe-4S] cluster</name>
        <dbReference type="ChEBI" id="CHEBI:49883"/>
    </cofactor>
</comment>
<keyword evidence="4" id="KW-0479">Metal-binding</keyword>
<dbReference type="PANTHER" id="PTHR30352">
    <property type="entry name" value="PYRUVATE FORMATE-LYASE-ACTIVATING ENZYME"/>
    <property type="match status" value="1"/>
</dbReference>
<dbReference type="InterPro" id="IPR007197">
    <property type="entry name" value="rSAM"/>
</dbReference>
<dbReference type="Pfam" id="PF04055">
    <property type="entry name" value="Radical_SAM"/>
    <property type="match status" value="1"/>
</dbReference>
<keyword evidence="9" id="KW-1185">Reference proteome</keyword>
<evidence type="ECO:0000256" key="3">
    <source>
        <dbReference type="ARBA" id="ARBA00022691"/>
    </source>
</evidence>
<dbReference type="InterPro" id="IPR034457">
    <property type="entry name" value="Organic_radical-activating"/>
</dbReference>
<gene>
    <name evidence="8" type="ordered locus">CSE_09560</name>
</gene>
<accession>A0A7U6JGZ5</accession>
<evidence type="ECO:0000256" key="4">
    <source>
        <dbReference type="ARBA" id="ARBA00022723"/>
    </source>
</evidence>
<evidence type="ECO:0000256" key="5">
    <source>
        <dbReference type="ARBA" id="ARBA00023004"/>
    </source>
</evidence>
<keyword evidence="3" id="KW-0949">S-adenosyl-L-methionine</keyword>
<keyword evidence="5" id="KW-0408">Iron</keyword>
<dbReference type="GO" id="GO:0051539">
    <property type="term" value="F:4 iron, 4 sulfur cluster binding"/>
    <property type="evidence" value="ECO:0007669"/>
    <property type="project" value="UniProtKB-KW"/>
</dbReference>
<evidence type="ECO:0000259" key="7">
    <source>
        <dbReference type="PROSITE" id="PS51918"/>
    </source>
</evidence>
<keyword evidence="6" id="KW-0411">Iron-sulfur</keyword>
<evidence type="ECO:0000256" key="1">
    <source>
        <dbReference type="ARBA" id="ARBA00001966"/>
    </source>
</evidence>
<proteinExistence type="predicted"/>
<dbReference type="KEGG" id="cex:CSE_09560"/>
<dbReference type="SUPFAM" id="SSF102114">
    <property type="entry name" value="Radical SAM enzymes"/>
    <property type="match status" value="1"/>
</dbReference>
<keyword evidence="2" id="KW-0004">4Fe-4S</keyword>
<evidence type="ECO:0000256" key="6">
    <source>
        <dbReference type="ARBA" id="ARBA00023014"/>
    </source>
</evidence>